<dbReference type="Gene3D" id="1.20.1260.10">
    <property type="match status" value="1"/>
</dbReference>
<dbReference type="AlphaFoldDB" id="I3UWY2"/>
<dbReference type="KEGG" id="ppi:YSA_05981"/>
<proteinExistence type="inferred from homology"/>
<dbReference type="GO" id="GO:0008199">
    <property type="term" value="F:ferric iron binding"/>
    <property type="evidence" value="ECO:0007669"/>
    <property type="project" value="InterPro"/>
</dbReference>
<keyword evidence="5 10" id="KW-0479">Metal-binding</keyword>
<organism evidence="13 14">
    <name type="scientific">Pseudomonas putida ND6</name>
    <dbReference type="NCBI Taxonomy" id="231023"/>
    <lineage>
        <taxon>Bacteria</taxon>
        <taxon>Pseudomonadati</taxon>
        <taxon>Pseudomonadota</taxon>
        <taxon>Gammaproteobacteria</taxon>
        <taxon>Pseudomonadales</taxon>
        <taxon>Pseudomonadaceae</taxon>
        <taxon>Pseudomonas</taxon>
    </lineage>
</organism>
<comment type="catalytic activity">
    <reaction evidence="10">
        <text>4 Fe(2+) + O2 + 4 H(+) = 4 Fe(3+) + 2 H2O</text>
        <dbReference type="Rhea" id="RHEA:11148"/>
        <dbReference type="ChEBI" id="CHEBI:15377"/>
        <dbReference type="ChEBI" id="CHEBI:15378"/>
        <dbReference type="ChEBI" id="CHEBI:15379"/>
        <dbReference type="ChEBI" id="CHEBI:29033"/>
        <dbReference type="ChEBI" id="CHEBI:29034"/>
        <dbReference type="EC" id="1.16.3.1"/>
    </reaction>
</comment>
<sequence length="184" mass="21500">MRLIARFSVTIGKSWFTLCGIDVFTWRIRAMQGHPDVINYLVTLLKGELAARDQYFIHSRMYEDWGLSKLYERINHEMEEETQHADALMRRILMLEGTPDMRADDLEVGSTVPEMIEADLKLEYKVRGALCKGIELCELHKDYVSRDILRAQLADTEEDHTYWLEKQQGLIKAIGLENYLQSQM</sequence>
<dbReference type="InterPro" id="IPR012347">
    <property type="entry name" value="Ferritin-like"/>
</dbReference>
<dbReference type="GO" id="GO:0004322">
    <property type="term" value="F:ferroxidase activity"/>
    <property type="evidence" value="ECO:0007669"/>
    <property type="project" value="UniProtKB-EC"/>
</dbReference>
<dbReference type="InterPro" id="IPR009040">
    <property type="entry name" value="Ferritin-like_diiron"/>
</dbReference>
<evidence type="ECO:0000256" key="11">
    <source>
        <dbReference type="PIRSR" id="PIRSR002560-1"/>
    </source>
</evidence>
<feature type="binding site" evidence="11">
    <location>
        <position position="123"/>
    </location>
    <ligand>
        <name>Fe cation</name>
        <dbReference type="ChEBI" id="CHEBI:24875"/>
        <label>2</label>
    </ligand>
</feature>
<dbReference type="GO" id="GO:0020037">
    <property type="term" value="F:heme binding"/>
    <property type="evidence" value="ECO:0007669"/>
    <property type="project" value="TreeGrafter"/>
</dbReference>
<dbReference type="InterPro" id="IPR008331">
    <property type="entry name" value="Ferritin_DPS_dom"/>
</dbReference>
<keyword evidence="6" id="KW-0560">Oxidoreductase</keyword>
<feature type="binding site" evidence="11">
    <location>
        <position position="157"/>
    </location>
    <ligand>
        <name>Fe cation</name>
        <dbReference type="ChEBI" id="CHEBI:24875"/>
        <label>2</label>
    </ligand>
</feature>
<dbReference type="PIRSF" id="PIRSF002560">
    <property type="entry name" value="Bacterioferritin"/>
    <property type="match status" value="1"/>
</dbReference>
<name>I3UWY2_PSEPU</name>
<dbReference type="SUPFAM" id="SSF47240">
    <property type="entry name" value="Ferritin-like"/>
    <property type="match status" value="1"/>
</dbReference>
<accession>I3UWY2</accession>
<dbReference type="CDD" id="cd00907">
    <property type="entry name" value="Bacterioferritin"/>
    <property type="match status" value="1"/>
</dbReference>
<dbReference type="PRINTS" id="PR00601">
    <property type="entry name" value="BACFERRITIN"/>
</dbReference>
<dbReference type="GO" id="GO:0140315">
    <property type="term" value="F:iron ion sequestering activity"/>
    <property type="evidence" value="ECO:0007669"/>
    <property type="project" value="UniProtKB-ARBA"/>
</dbReference>
<evidence type="ECO:0000313" key="14">
    <source>
        <dbReference type="Proteomes" id="UP000005268"/>
    </source>
</evidence>
<evidence type="ECO:0000256" key="8">
    <source>
        <dbReference type="ARBA" id="ARBA00023065"/>
    </source>
</evidence>
<comment type="catalytic activity">
    <reaction evidence="9">
        <text>Fe(2+)(in) = Fe(2+)(out)</text>
        <dbReference type="Rhea" id="RHEA:28486"/>
        <dbReference type="ChEBI" id="CHEBI:29033"/>
    </reaction>
</comment>
<keyword evidence="7 10" id="KW-0408">Iron</keyword>
<comment type="similarity">
    <text evidence="1 10">Belongs to the bacterioferritin family.</text>
</comment>
<dbReference type="PATRIC" id="fig|231023.4.peg.2875"/>
<dbReference type="EMBL" id="CP003588">
    <property type="protein sequence ID" value="AFK70003.1"/>
    <property type="molecule type" value="Genomic_DNA"/>
</dbReference>
<keyword evidence="8" id="KW-0406">Ion transport</keyword>
<keyword evidence="4" id="KW-0410">Iron transport</keyword>
<dbReference type="PROSITE" id="PS50905">
    <property type="entry name" value="FERRITIN_LIKE"/>
    <property type="match status" value="1"/>
</dbReference>
<gene>
    <name evidence="13" type="ORF">YSA_05981</name>
</gene>
<dbReference type="EC" id="1.16.3.1" evidence="10"/>
<dbReference type="GO" id="GO:0005829">
    <property type="term" value="C:cytosol"/>
    <property type="evidence" value="ECO:0007669"/>
    <property type="project" value="TreeGrafter"/>
</dbReference>
<feature type="binding site" evidence="11">
    <location>
        <position position="81"/>
    </location>
    <ligand>
        <name>Fe cation</name>
        <dbReference type="ChEBI" id="CHEBI:24875"/>
        <label>1</label>
    </ligand>
</feature>
<feature type="binding site" evidence="11">
    <location>
        <position position="81"/>
    </location>
    <ligand>
        <name>Fe cation</name>
        <dbReference type="ChEBI" id="CHEBI:24875"/>
        <label>2</label>
    </ligand>
</feature>
<comment type="function">
    <text evidence="10">Iron-storage protein, whose ferroxidase center binds Fe(2+), oxidizes it using dioxygen to Fe(3+), and participates in the subsequent Fe(3+) oxide mineral core formation within the central cavity of the BFR protein shell.</text>
</comment>
<evidence type="ECO:0000259" key="12">
    <source>
        <dbReference type="PROSITE" id="PS50905"/>
    </source>
</evidence>
<feature type="binding site" evidence="11">
    <location>
        <position position="84"/>
    </location>
    <ligand>
        <name>Fe cation</name>
        <dbReference type="ChEBI" id="CHEBI:24875"/>
        <label>1</label>
    </ligand>
</feature>
<evidence type="ECO:0000256" key="1">
    <source>
        <dbReference type="ARBA" id="ARBA00008093"/>
    </source>
</evidence>
<reference evidence="13 14" key="1">
    <citation type="journal article" date="2012" name="J. Bacteriol.">
        <title>Complete Genome Sequence of the Naphthalene-Degrading Pseudomonas putida Strain ND6.</title>
        <authorList>
            <person name="Li S."/>
            <person name="Zhao H."/>
            <person name="Li Y."/>
            <person name="Niu S."/>
            <person name="Cai B."/>
        </authorList>
    </citation>
    <scope>NUCLEOTIDE SEQUENCE [LARGE SCALE GENOMIC DNA]</scope>
    <source>
        <strain evidence="13 14">ND6</strain>
    </source>
</reference>
<keyword evidence="3" id="KW-0813">Transport</keyword>
<dbReference type="GO" id="GO:0006879">
    <property type="term" value="P:intracellular iron ion homeostasis"/>
    <property type="evidence" value="ECO:0007669"/>
    <property type="project" value="UniProtKB-KW"/>
</dbReference>
<evidence type="ECO:0000256" key="10">
    <source>
        <dbReference type="PIRNR" id="PIRNR002560"/>
    </source>
</evidence>
<dbReference type="Pfam" id="PF00210">
    <property type="entry name" value="Ferritin"/>
    <property type="match status" value="1"/>
</dbReference>
<dbReference type="PANTHER" id="PTHR30295">
    <property type="entry name" value="BACTERIOFERRITIN"/>
    <property type="match status" value="1"/>
</dbReference>
<evidence type="ECO:0000256" key="7">
    <source>
        <dbReference type="ARBA" id="ARBA00023004"/>
    </source>
</evidence>
<feature type="binding site" evidence="11">
    <location>
        <position position="80"/>
    </location>
    <ligand>
        <name>Fe cation</name>
        <dbReference type="ChEBI" id="CHEBI:24875"/>
        <label>3</label>
    </ligand>
</feature>
<protein>
    <recommendedName>
        <fullName evidence="10">Bacterioferritin</fullName>
        <ecNumber evidence="10">1.16.3.1</ecNumber>
    </recommendedName>
</protein>
<dbReference type="GO" id="GO:0006826">
    <property type="term" value="P:iron ion transport"/>
    <property type="evidence" value="ECO:0007669"/>
    <property type="project" value="UniProtKB-KW"/>
</dbReference>
<dbReference type="InterPro" id="IPR009078">
    <property type="entry name" value="Ferritin-like_SF"/>
</dbReference>
<feature type="binding site" evidence="11">
    <location>
        <position position="160"/>
    </location>
    <ligand>
        <name>Fe cation</name>
        <dbReference type="ChEBI" id="CHEBI:24875"/>
        <label>2</label>
    </ligand>
</feature>
<evidence type="ECO:0000256" key="5">
    <source>
        <dbReference type="ARBA" id="ARBA00022723"/>
    </source>
</evidence>
<dbReference type="HOGENOM" id="CLU_104506_0_0_6"/>
<dbReference type="InterPro" id="IPR002024">
    <property type="entry name" value="Bacterioferritin"/>
</dbReference>
<evidence type="ECO:0000256" key="2">
    <source>
        <dbReference type="ARBA" id="ARBA00022434"/>
    </source>
</evidence>
<dbReference type="Proteomes" id="UP000005268">
    <property type="component" value="Chromosome"/>
</dbReference>
<evidence type="ECO:0000256" key="4">
    <source>
        <dbReference type="ARBA" id="ARBA00022496"/>
    </source>
</evidence>
<feature type="domain" description="Ferritin-like diiron" evidence="12">
    <location>
        <begin position="31"/>
        <end position="175"/>
    </location>
</feature>
<evidence type="ECO:0000256" key="9">
    <source>
        <dbReference type="ARBA" id="ARBA00036243"/>
    </source>
</evidence>
<feature type="binding site" evidence="11">
    <location>
        <position position="76"/>
    </location>
    <ligand>
        <name>Fe cation</name>
        <dbReference type="ChEBI" id="CHEBI:24875"/>
        <label>3</label>
    </ligand>
</feature>
<feature type="binding site" evidence="11">
    <location>
        <position position="48"/>
    </location>
    <ligand>
        <name>Fe cation</name>
        <dbReference type="ChEBI" id="CHEBI:24875"/>
        <label>1</label>
    </ligand>
</feature>
<evidence type="ECO:0000256" key="3">
    <source>
        <dbReference type="ARBA" id="ARBA00022448"/>
    </source>
</evidence>
<dbReference type="NCBIfam" id="TIGR00754">
    <property type="entry name" value="bfr"/>
    <property type="match status" value="1"/>
</dbReference>
<keyword evidence="2 10" id="KW-0409">Iron storage</keyword>
<feature type="binding site" evidence="11">
    <location>
        <position position="157"/>
    </location>
    <ligand>
        <name>Fe cation</name>
        <dbReference type="ChEBI" id="CHEBI:24875"/>
        <label>1</label>
    </ligand>
</feature>
<dbReference type="PANTHER" id="PTHR30295:SF9">
    <property type="entry name" value="BACTERIOFERRITIN"/>
    <property type="match status" value="1"/>
</dbReference>
<evidence type="ECO:0000313" key="13">
    <source>
        <dbReference type="EMBL" id="AFK70003.1"/>
    </source>
</evidence>
<dbReference type="FunFam" id="1.20.1260.10:FF:000005">
    <property type="entry name" value="Bacterioferritin"/>
    <property type="match status" value="1"/>
</dbReference>
<evidence type="ECO:0000256" key="6">
    <source>
        <dbReference type="ARBA" id="ARBA00023002"/>
    </source>
</evidence>